<keyword evidence="5" id="KW-1185">Reference proteome</keyword>
<evidence type="ECO:0000259" key="1">
    <source>
        <dbReference type="Pfam" id="PF05598"/>
    </source>
</evidence>
<feature type="domain" description="Transposase InsH N-terminal" evidence="1">
    <location>
        <begin position="18"/>
        <end position="59"/>
    </location>
</feature>
<gene>
    <name evidence="3" type="ORF">BWLFYP14_03465</name>
    <name evidence="2" type="ORF">ERS852478_03806</name>
</gene>
<protein>
    <recommendedName>
        <fullName evidence="1">Transposase InsH N-terminal domain-containing protein</fullName>
    </recommendedName>
</protein>
<dbReference type="Pfam" id="PF05598">
    <property type="entry name" value="DUF772"/>
    <property type="match status" value="1"/>
</dbReference>
<organism evidence="2 4">
    <name type="scientific">Blautia wexlerae</name>
    <dbReference type="NCBI Taxonomy" id="418240"/>
    <lineage>
        <taxon>Bacteria</taxon>
        <taxon>Bacillati</taxon>
        <taxon>Bacillota</taxon>
        <taxon>Clostridia</taxon>
        <taxon>Lachnospirales</taxon>
        <taxon>Lachnospiraceae</taxon>
        <taxon>Blautia</taxon>
    </lineage>
</organism>
<evidence type="ECO:0000313" key="3">
    <source>
        <dbReference type="EMBL" id="VUX67190.1"/>
    </source>
</evidence>
<proteinExistence type="predicted"/>
<dbReference type="EMBL" id="CYZN01000052">
    <property type="protein sequence ID" value="CUO75529.1"/>
    <property type="molecule type" value="Genomic_DNA"/>
</dbReference>
<dbReference type="AlphaFoldDB" id="A0A174HRK2"/>
<accession>A0A174HRK2</accession>
<evidence type="ECO:0000313" key="5">
    <source>
        <dbReference type="Proteomes" id="UP000366766"/>
    </source>
</evidence>
<evidence type="ECO:0000313" key="4">
    <source>
        <dbReference type="Proteomes" id="UP000095431"/>
    </source>
</evidence>
<dbReference type="EMBL" id="CABHOF010000081">
    <property type="protein sequence ID" value="VUX67190.1"/>
    <property type="molecule type" value="Genomic_DNA"/>
</dbReference>
<reference evidence="2 4" key="1">
    <citation type="submission" date="2015-09" db="EMBL/GenBank/DDBJ databases">
        <authorList>
            <consortium name="Pathogen Informatics"/>
        </authorList>
    </citation>
    <scope>NUCLEOTIDE SEQUENCE [LARGE SCALE GENOMIC DNA]</scope>
    <source>
        <strain evidence="2 4">2789STDY5834863</strain>
    </source>
</reference>
<evidence type="ECO:0000313" key="2">
    <source>
        <dbReference type="EMBL" id="CUO75529.1"/>
    </source>
</evidence>
<sequence>MLSSQLKLSLSYYSDLYDMIVPKDHILRKIRELVDFSFIYDELKNKYCLDNGRNAKNPYIAI</sequence>
<dbReference type="Proteomes" id="UP000366766">
    <property type="component" value="Unassembled WGS sequence"/>
</dbReference>
<reference evidence="3 5" key="2">
    <citation type="submission" date="2019-07" db="EMBL/GenBank/DDBJ databases">
        <authorList>
            <person name="Chang H.-W."/>
            <person name="Raman A."/>
            <person name="Venkatesh S."/>
            <person name="Gehrig J."/>
        </authorList>
    </citation>
    <scope>NUCLEOTIDE SEQUENCE [LARGE SCALE GENOMIC DNA]</scope>
    <source>
        <strain evidence="3">Blautia_wexlerae_LFYP_14</strain>
    </source>
</reference>
<dbReference type="Proteomes" id="UP000095431">
    <property type="component" value="Unassembled WGS sequence"/>
</dbReference>
<name>A0A174HRK2_9FIRM</name>
<dbReference type="InterPro" id="IPR008490">
    <property type="entry name" value="Transposase_InsH_N"/>
</dbReference>